<proteinExistence type="predicted"/>
<keyword evidence="3" id="KW-1185">Reference proteome</keyword>
<evidence type="ECO:0000256" key="1">
    <source>
        <dbReference type="SAM" id="MobiDB-lite"/>
    </source>
</evidence>
<evidence type="ECO:0000313" key="3">
    <source>
        <dbReference type="Proteomes" id="UP000248116"/>
    </source>
</evidence>
<gene>
    <name evidence="2" type="ORF">C3920_13980</name>
</gene>
<dbReference type="RefSeq" id="WP_110560800.1">
    <property type="nucleotide sequence ID" value="NZ_PRCW01000118.1"/>
</dbReference>
<organism evidence="2 3">
    <name type="scientific">Novacetimonas pomaceti</name>
    <dbReference type="NCBI Taxonomy" id="2021998"/>
    <lineage>
        <taxon>Bacteria</taxon>
        <taxon>Pseudomonadati</taxon>
        <taxon>Pseudomonadota</taxon>
        <taxon>Alphaproteobacteria</taxon>
        <taxon>Acetobacterales</taxon>
        <taxon>Acetobacteraceae</taxon>
        <taxon>Novacetimonas</taxon>
    </lineage>
</organism>
<name>A0ABX5P0E2_9PROT</name>
<dbReference type="EMBL" id="PRCW01000118">
    <property type="protein sequence ID" value="PYD46664.1"/>
    <property type="molecule type" value="Genomic_DNA"/>
</dbReference>
<feature type="compositionally biased region" description="Low complexity" evidence="1">
    <location>
        <begin position="36"/>
        <end position="45"/>
    </location>
</feature>
<feature type="region of interest" description="Disordered" evidence="1">
    <location>
        <begin position="1"/>
        <end position="50"/>
    </location>
</feature>
<sequence length="82" mass="9190">MRGHGIPRGERSPRNPTTQHPARRDRHAPTTRYEIGTRTGTPRPAAARRTRLAGYEHAASFSGRNVRHRDAMTDAVITKSSF</sequence>
<dbReference type="Proteomes" id="UP000248116">
    <property type="component" value="Unassembled WGS sequence"/>
</dbReference>
<comment type="caution">
    <text evidence="2">The sequence shown here is derived from an EMBL/GenBank/DDBJ whole genome shotgun (WGS) entry which is preliminary data.</text>
</comment>
<accession>A0ABX5P0E2</accession>
<evidence type="ECO:0000313" key="2">
    <source>
        <dbReference type="EMBL" id="PYD46664.1"/>
    </source>
</evidence>
<protein>
    <submittedName>
        <fullName evidence="2">Uncharacterized protein</fullName>
    </submittedName>
</protein>
<reference evidence="2 3" key="1">
    <citation type="submission" date="2018-02" db="EMBL/GenBank/DDBJ databases">
        <authorList>
            <person name="Skraban J."/>
            <person name="Trcek J."/>
        </authorList>
    </citation>
    <scope>NUCLEOTIDE SEQUENCE [LARGE SCALE GENOMIC DNA]</scope>
    <source>
        <strain evidence="2 3">AV446</strain>
    </source>
</reference>